<dbReference type="GO" id="GO:0008168">
    <property type="term" value="F:methyltransferase activity"/>
    <property type="evidence" value="ECO:0007669"/>
    <property type="project" value="UniProtKB-KW"/>
</dbReference>
<proteinExistence type="predicted"/>
<evidence type="ECO:0000259" key="1">
    <source>
        <dbReference type="Pfam" id="PF13649"/>
    </source>
</evidence>
<dbReference type="SUPFAM" id="SSF53335">
    <property type="entry name" value="S-adenosyl-L-methionine-dependent methyltransferases"/>
    <property type="match status" value="1"/>
</dbReference>
<protein>
    <submittedName>
        <fullName evidence="2">Class I SAM-dependent methyltransferase</fullName>
    </submittedName>
</protein>
<evidence type="ECO:0000313" key="2">
    <source>
        <dbReference type="EMBL" id="QNO13588.1"/>
    </source>
</evidence>
<dbReference type="Proteomes" id="UP000516160">
    <property type="component" value="Chromosome"/>
</dbReference>
<organism evidence="2 3">
    <name type="scientific">Alkalicella caledoniensis</name>
    <dbReference type="NCBI Taxonomy" id="2731377"/>
    <lineage>
        <taxon>Bacteria</taxon>
        <taxon>Bacillati</taxon>
        <taxon>Bacillota</taxon>
        <taxon>Clostridia</taxon>
        <taxon>Eubacteriales</taxon>
        <taxon>Proteinivoracaceae</taxon>
        <taxon>Alkalicella</taxon>
    </lineage>
</organism>
<keyword evidence="3" id="KW-1185">Reference proteome</keyword>
<dbReference type="InterPro" id="IPR041698">
    <property type="entry name" value="Methyltransf_25"/>
</dbReference>
<keyword evidence="2" id="KW-0489">Methyltransferase</keyword>
<sequence>MGYSLLAKYYDRFMSDFPYLRWGDFIISQIDVTKPTLELACGTGNLTIELFKKGIDVHGLDLNSQMLTIAKSKAVEQNLDIGFYHQNMINASLAGFSNIICPCDGINSLLSHKQLNMFFQNISMQLKGTLIFDFSTSHKLKKLSEQIFYEDYDDITYYWKTKYLKTRDIANLELTFFEKSKLGYYIREDLIIRQKGFTVKEIEKILINHGFSIEGIYDDYTLVSASNDSERVVFVCKI</sequence>
<dbReference type="Gene3D" id="3.40.50.150">
    <property type="entry name" value="Vaccinia Virus protein VP39"/>
    <property type="match status" value="1"/>
</dbReference>
<dbReference type="AlphaFoldDB" id="A0A7G9W4H6"/>
<reference evidence="2 3" key="1">
    <citation type="submission" date="2020-07" db="EMBL/GenBank/DDBJ databases">
        <title>Alkalicella. sp. LB2 genome.</title>
        <authorList>
            <person name="Postec A."/>
            <person name="Quemeneur M."/>
        </authorList>
    </citation>
    <scope>NUCLEOTIDE SEQUENCE [LARGE SCALE GENOMIC DNA]</scope>
    <source>
        <strain evidence="2 3">LB2</strain>
    </source>
</reference>
<feature type="domain" description="Methyltransferase" evidence="1">
    <location>
        <begin position="37"/>
        <end position="127"/>
    </location>
</feature>
<dbReference type="Gene3D" id="2.20.25.110">
    <property type="entry name" value="S-adenosyl-L-methionine-dependent methyltransferases"/>
    <property type="match status" value="1"/>
</dbReference>
<keyword evidence="2" id="KW-0808">Transferase</keyword>
<dbReference type="Pfam" id="PF13649">
    <property type="entry name" value="Methyltransf_25"/>
    <property type="match status" value="1"/>
</dbReference>
<dbReference type="RefSeq" id="WP_213167257.1">
    <property type="nucleotide sequence ID" value="NZ_CP058559.1"/>
</dbReference>
<dbReference type="GO" id="GO:0032259">
    <property type="term" value="P:methylation"/>
    <property type="evidence" value="ECO:0007669"/>
    <property type="project" value="UniProtKB-KW"/>
</dbReference>
<evidence type="ECO:0000313" key="3">
    <source>
        <dbReference type="Proteomes" id="UP000516160"/>
    </source>
</evidence>
<dbReference type="KEGG" id="acae:HYG86_01795"/>
<accession>A0A7G9W4H6</accession>
<dbReference type="CDD" id="cd02440">
    <property type="entry name" value="AdoMet_MTases"/>
    <property type="match status" value="1"/>
</dbReference>
<dbReference type="EMBL" id="CP058559">
    <property type="protein sequence ID" value="QNO13588.1"/>
    <property type="molecule type" value="Genomic_DNA"/>
</dbReference>
<dbReference type="InterPro" id="IPR029063">
    <property type="entry name" value="SAM-dependent_MTases_sf"/>
</dbReference>
<gene>
    <name evidence="2" type="ORF">HYG86_01795</name>
</gene>
<name>A0A7G9W4H6_ALKCA</name>